<comment type="caution">
    <text evidence="5">The sequence shown here is derived from an EMBL/GenBank/DDBJ whole genome shotgun (WGS) entry which is preliminary data.</text>
</comment>
<dbReference type="InterPro" id="IPR036961">
    <property type="entry name" value="Kinesin_motor_dom_sf"/>
</dbReference>
<dbReference type="PROSITE" id="PS50067">
    <property type="entry name" value="KINESIN_MOTOR_2"/>
    <property type="match status" value="1"/>
</dbReference>
<protein>
    <recommendedName>
        <fullName evidence="4">Kinesin motor domain-containing protein</fullName>
    </recommendedName>
</protein>
<dbReference type="PANTHER" id="PTHR47972">
    <property type="entry name" value="KINESIN-LIKE PROTEIN KLP-3"/>
    <property type="match status" value="1"/>
</dbReference>
<evidence type="ECO:0000259" key="4">
    <source>
        <dbReference type="PROSITE" id="PS50067"/>
    </source>
</evidence>
<dbReference type="Gene3D" id="3.40.850.10">
    <property type="entry name" value="Kinesin motor domain"/>
    <property type="match status" value="1"/>
</dbReference>
<dbReference type="GO" id="GO:0008017">
    <property type="term" value="F:microtubule binding"/>
    <property type="evidence" value="ECO:0007669"/>
    <property type="project" value="InterPro"/>
</dbReference>
<dbReference type="InterPro" id="IPR027640">
    <property type="entry name" value="Kinesin-like_fam"/>
</dbReference>
<evidence type="ECO:0000256" key="2">
    <source>
        <dbReference type="SAM" id="Coils"/>
    </source>
</evidence>
<dbReference type="GO" id="GO:0007018">
    <property type="term" value="P:microtubule-based movement"/>
    <property type="evidence" value="ECO:0007669"/>
    <property type="project" value="InterPro"/>
</dbReference>
<dbReference type="GO" id="GO:0015630">
    <property type="term" value="C:microtubule cytoskeleton"/>
    <property type="evidence" value="ECO:0007669"/>
    <property type="project" value="TreeGrafter"/>
</dbReference>
<reference evidence="6" key="1">
    <citation type="journal article" date="2014" name="Microb. Cell Fact.">
        <title>Exploiting Issatchenkia orientalis SD108 for succinic acid production.</title>
        <authorList>
            <person name="Xiao H."/>
            <person name="Shao Z."/>
            <person name="Jiang Y."/>
            <person name="Dole S."/>
            <person name="Zhao H."/>
        </authorList>
    </citation>
    <scope>NUCLEOTIDE SEQUENCE [LARGE SCALE GENOMIC DNA]</scope>
    <source>
        <strain evidence="6">SD108</strain>
    </source>
</reference>
<keyword evidence="1" id="KW-0505">Motor protein</keyword>
<feature type="domain" description="Kinesin motor" evidence="4">
    <location>
        <begin position="365"/>
        <end position="703"/>
    </location>
</feature>
<dbReference type="VEuPathDB" id="FungiDB:C5L36_0C03340"/>
<dbReference type="AlphaFoldDB" id="A0A099P8D1"/>
<feature type="coiled-coil region" evidence="2">
    <location>
        <begin position="111"/>
        <end position="138"/>
    </location>
</feature>
<feature type="region of interest" description="Disordered" evidence="3">
    <location>
        <begin position="1"/>
        <end position="34"/>
    </location>
</feature>
<proteinExistence type="inferred from homology"/>
<name>A0A099P8D1_PICKU</name>
<evidence type="ECO:0000313" key="5">
    <source>
        <dbReference type="EMBL" id="KGK40459.1"/>
    </source>
</evidence>
<feature type="coiled-coil region" evidence="2">
    <location>
        <begin position="191"/>
        <end position="244"/>
    </location>
</feature>
<dbReference type="EMBL" id="JQFK01000002">
    <property type="protein sequence ID" value="KGK40459.1"/>
    <property type="molecule type" value="Genomic_DNA"/>
</dbReference>
<dbReference type="GO" id="GO:0005524">
    <property type="term" value="F:ATP binding"/>
    <property type="evidence" value="ECO:0007669"/>
    <property type="project" value="UniProtKB-UniRule"/>
</dbReference>
<dbReference type="PANTHER" id="PTHR47972:SF28">
    <property type="entry name" value="KINESIN-LIKE PROTEIN KLP-3"/>
    <property type="match status" value="1"/>
</dbReference>
<evidence type="ECO:0000256" key="1">
    <source>
        <dbReference type="PROSITE-ProRule" id="PRU00283"/>
    </source>
</evidence>
<dbReference type="InterPro" id="IPR027417">
    <property type="entry name" value="P-loop_NTPase"/>
</dbReference>
<accession>A0A099P8D1</accession>
<keyword evidence="1" id="KW-0547">Nucleotide-binding</keyword>
<comment type="similarity">
    <text evidence="1">Belongs to the TRAFAC class myosin-kinesin ATPase superfamily. Kinesin family.</text>
</comment>
<dbReference type="SUPFAM" id="SSF52540">
    <property type="entry name" value="P-loop containing nucleoside triphosphate hydrolases"/>
    <property type="match status" value="1"/>
</dbReference>
<sequence length="707" mass="81723">MCSRKRSEAQAQAKSLPEHPLQRQRYSHSHSQSRIPLQIVSNPSSFLNSSDHTFSKRRKLDLQNPKSMAAIIKTVYTDTNTQIDELTRMKYEKLNELDKIKSQTWKLQSQIPDLELKLDKVRSEMERVKSKFNFIERQIIGLNSLKSQKVESLKKSISIFKNTMKEKFDDKVNSLNVKYEEKITKIIQDGIESFKAKEKKLKDEIKDLKDELGSYSSDVLQIDKKKLDKELRQELDNYTKTENIDIRRIKSECNELTLKIEDLFVDIKTLHDKYETQTQSKLESLKTISNDLLIQHEEIQIQERALNSKMNELNTTKDGECNKLLKLKGQCRQYKQDIESFHEQVKKEEHYRRFLHNQLQEMKGNIRVFCRLKPEPKHQNEMFNYQIRSMLDTSNFKETLLITEPKTANSNGNKSRVLKQAKTYTFSFDKVFDENATNGDIFEEISQLVQSSLDGFNVCIFTYGQTGSGKTFTMSNSIDGLIPSSIKLMFERLNTLNFIDKHYHLYGQFFEIYGDDTNDLIEDGFLHINNNDELVGLDIDRLENIKMIKLYSTEQIEGLLKHASEKRATASTMANDVSSRSHSIFKVYIISYNETLQKYENIGILNLVDLAGSERLSHSQVSGIRLKETLAINKSLSALGDVIANLKGKSSHIPYRNSKLTHVLKDSLGGDSKTLMFVNISCLNSHFNESLSSLRFASKVNNTVLRK</sequence>
<dbReference type="Proteomes" id="UP000029867">
    <property type="component" value="Unassembled WGS sequence"/>
</dbReference>
<evidence type="ECO:0000313" key="6">
    <source>
        <dbReference type="Proteomes" id="UP000029867"/>
    </source>
</evidence>
<evidence type="ECO:0000256" key="3">
    <source>
        <dbReference type="SAM" id="MobiDB-lite"/>
    </source>
</evidence>
<dbReference type="HOGENOM" id="CLU_001485_12_4_1"/>
<dbReference type="GO" id="GO:0003777">
    <property type="term" value="F:microtubule motor activity"/>
    <property type="evidence" value="ECO:0007669"/>
    <property type="project" value="InterPro"/>
</dbReference>
<dbReference type="SMART" id="SM00129">
    <property type="entry name" value="KISc"/>
    <property type="match status" value="1"/>
</dbReference>
<dbReference type="InterPro" id="IPR001752">
    <property type="entry name" value="Kinesin_motor_dom"/>
</dbReference>
<feature type="binding site" evidence="1">
    <location>
        <begin position="464"/>
        <end position="471"/>
    </location>
    <ligand>
        <name>ATP</name>
        <dbReference type="ChEBI" id="CHEBI:30616"/>
    </ligand>
</feature>
<dbReference type="Pfam" id="PF00225">
    <property type="entry name" value="Kinesin"/>
    <property type="match status" value="1"/>
</dbReference>
<keyword evidence="1" id="KW-0067">ATP-binding</keyword>
<gene>
    <name evidence="5" type="ORF">JL09_g377</name>
</gene>
<dbReference type="eggNOG" id="KOG0239">
    <property type="taxonomic scope" value="Eukaryota"/>
</dbReference>
<keyword evidence="2" id="KW-0175">Coiled coil</keyword>
<dbReference type="PRINTS" id="PR00380">
    <property type="entry name" value="KINESINHEAVY"/>
</dbReference>
<organism evidence="5 6">
    <name type="scientific">Pichia kudriavzevii</name>
    <name type="common">Yeast</name>
    <name type="synonym">Issatchenkia orientalis</name>
    <dbReference type="NCBI Taxonomy" id="4909"/>
    <lineage>
        <taxon>Eukaryota</taxon>
        <taxon>Fungi</taxon>
        <taxon>Dikarya</taxon>
        <taxon>Ascomycota</taxon>
        <taxon>Saccharomycotina</taxon>
        <taxon>Pichiomycetes</taxon>
        <taxon>Pichiales</taxon>
        <taxon>Pichiaceae</taxon>
        <taxon>Pichia</taxon>
    </lineage>
</organism>